<feature type="region of interest" description="Disordered" evidence="1">
    <location>
        <begin position="126"/>
        <end position="189"/>
    </location>
</feature>
<gene>
    <name evidence="2" type="ORF">BLNAU_12682</name>
</gene>
<protein>
    <submittedName>
        <fullName evidence="2">Uncharacterized protein</fullName>
    </submittedName>
</protein>
<name>A0ABQ9XQL5_9EUKA</name>
<accession>A0ABQ9XQL5</accession>
<dbReference type="Gene3D" id="3.80.10.10">
    <property type="entry name" value="Ribonuclease Inhibitor"/>
    <property type="match status" value="1"/>
</dbReference>
<evidence type="ECO:0000256" key="1">
    <source>
        <dbReference type="SAM" id="MobiDB-lite"/>
    </source>
</evidence>
<comment type="caution">
    <text evidence="2">The sequence shown here is derived from an EMBL/GenBank/DDBJ whole genome shotgun (WGS) entry which is preliminary data.</text>
</comment>
<feature type="compositionally biased region" description="Low complexity" evidence="1">
    <location>
        <begin position="144"/>
        <end position="157"/>
    </location>
</feature>
<keyword evidence="3" id="KW-1185">Reference proteome</keyword>
<proteinExistence type="predicted"/>
<evidence type="ECO:0000313" key="3">
    <source>
        <dbReference type="Proteomes" id="UP001281761"/>
    </source>
</evidence>
<reference evidence="2 3" key="1">
    <citation type="journal article" date="2022" name="bioRxiv">
        <title>Genomics of Preaxostyla Flagellates Illuminates Evolutionary Transitions and the Path Towards Mitochondrial Loss.</title>
        <authorList>
            <person name="Novak L.V.F."/>
            <person name="Treitli S.C."/>
            <person name="Pyrih J."/>
            <person name="Halakuc P."/>
            <person name="Pipaliya S.V."/>
            <person name="Vacek V."/>
            <person name="Brzon O."/>
            <person name="Soukal P."/>
            <person name="Eme L."/>
            <person name="Dacks J.B."/>
            <person name="Karnkowska A."/>
            <person name="Elias M."/>
            <person name="Hampl V."/>
        </authorList>
    </citation>
    <scope>NUCLEOTIDE SEQUENCE [LARGE SCALE GENOMIC DNA]</scope>
    <source>
        <strain evidence="2">NAU3</strain>
        <tissue evidence="2">Gut</tissue>
    </source>
</reference>
<dbReference type="Proteomes" id="UP001281761">
    <property type="component" value="Unassembled WGS sequence"/>
</dbReference>
<organism evidence="2 3">
    <name type="scientific">Blattamonas nauphoetae</name>
    <dbReference type="NCBI Taxonomy" id="2049346"/>
    <lineage>
        <taxon>Eukaryota</taxon>
        <taxon>Metamonada</taxon>
        <taxon>Preaxostyla</taxon>
        <taxon>Oxymonadida</taxon>
        <taxon>Blattamonas</taxon>
    </lineage>
</organism>
<evidence type="ECO:0000313" key="2">
    <source>
        <dbReference type="EMBL" id="KAK2952420.1"/>
    </source>
</evidence>
<feature type="compositionally biased region" description="Polar residues" evidence="1">
    <location>
        <begin position="179"/>
        <end position="189"/>
    </location>
</feature>
<dbReference type="InterPro" id="IPR032675">
    <property type="entry name" value="LRR_dom_sf"/>
</dbReference>
<sequence length="189" mass="21514">MIPNLQRLTFNYCDIDSWDLVKQLIEECKPSIPSLVHLRLKNTPVLLVKTPLSFGIAPTRINTQGLGADAYWGPPPETMEQVKEKENRVMILFYLGNLNTLNGSAITQKEKRMVKRMKEDLLEEQKEREEQKLQNVEEDPQPAPVSLPTTTTLPSATGMISEPPRPAKSKKDAKATFLKNMQRNRTQKT</sequence>
<dbReference type="EMBL" id="JARBJD010000104">
    <property type="protein sequence ID" value="KAK2952420.1"/>
    <property type="molecule type" value="Genomic_DNA"/>
</dbReference>